<dbReference type="InterPro" id="IPR036396">
    <property type="entry name" value="Cyt_P450_sf"/>
</dbReference>
<dbReference type="GO" id="GO:0016705">
    <property type="term" value="F:oxidoreductase activity, acting on paired donors, with incorporation or reduction of molecular oxygen"/>
    <property type="evidence" value="ECO:0007669"/>
    <property type="project" value="InterPro"/>
</dbReference>
<dbReference type="GO" id="GO:0005506">
    <property type="term" value="F:iron ion binding"/>
    <property type="evidence" value="ECO:0007669"/>
    <property type="project" value="InterPro"/>
</dbReference>
<dbReference type="AlphaFoldDB" id="A0AAV5TDY7"/>
<dbReference type="InterPro" id="IPR001128">
    <property type="entry name" value="Cyt_P450"/>
</dbReference>
<evidence type="ECO:0000313" key="8">
    <source>
        <dbReference type="EMBL" id="GMS93172.1"/>
    </source>
</evidence>
<keyword evidence="3 6" id="KW-0349">Heme</keyword>
<keyword evidence="6 7" id="KW-0479">Metal-binding</keyword>
<evidence type="ECO:0000256" key="2">
    <source>
        <dbReference type="ARBA" id="ARBA00010617"/>
    </source>
</evidence>
<reference evidence="8" key="1">
    <citation type="submission" date="2023-10" db="EMBL/GenBank/DDBJ databases">
        <title>Genome assembly of Pristionchus species.</title>
        <authorList>
            <person name="Yoshida K."/>
            <person name="Sommer R.J."/>
        </authorList>
    </citation>
    <scope>NUCLEOTIDE SEQUENCE</scope>
    <source>
        <strain evidence="8">RS0144</strain>
    </source>
</reference>
<dbReference type="InterPro" id="IPR017972">
    <property type="entry name" value="Cyt_P450_CS"/>
</dbReference>
<dbReference type="EMBL" id="BTSX01000004">
    <property type="protein sequence ID" value="GMS93172.1"/>
    <property type="molecule type" value="Genomic_DNA"/>
</dbReference>
<dbReference type="PRINTS" id="PR00463">
    <property type="entry name" value="EP450I"/>
</dbReference>
<gene>
    <name evidence="8" type="ORF">PENTCL1PPCAC_15347</name>
</gene>
<dbReference type="GO" id="GO:0020037">
    <property type="term" value="F:heme binding"/>
    <property type="evidence" value="ECO:0007669"/>
    <property type="project" value="InterPro"/>
</dbReference>
<keyword evidence="4 6" id="KW-0408">Iron</keyword>
<evidence type="ECO:0008006" key="10">
    <source>
        <dbReference type="Google" id="ProtNLM"/>
    </source>
</evidence>
<dbReference type="Pfam" id="PF00067">
    <property type="entry name" value="p450"/>
    <property type="match status" value="1"/>
</dbReference>
<sequence length="192" mass="22414">GHDTTASAMGFTIWYLGQYPEYQKLVQAEIDEVFGDDVTRDPTENDLKWLSYLERCIKEGLRYSMVIFKVLYQFAIEWRIQGVTLPNNLTVMLAPILSHRDPEHWERPEDFWPNHFLPDKGSARHPFAYIPFSAGPRNCVGQKFAIAEEKTVLSWFFRRYSVESVEPFPGNRPIPEIILKPSCGFPVRLFKR</sequence>
<dbReference type="InterPro" id="IPR002401">
    <property type="entry name" value="Cyt_P450_E_grp-I"/>
</dbReference>
<dbReference type="GO" id="GO:0004497">
    <property type="term" value="F:monooxygenase activity"/>
    <property type="evidence" value="ECO:0007669"/>
    <property type="project" value="UniProtKB-KW"/>
</dbReference>
<evidence type="ECO:0000313" key="9">
    <source>
        <dbReference type="Proteomes" id="UP001432027"/>
    </source>
</evidence>
<feature type="non-terminal residue" evidence="8">
    <location>
        <position position="1"/>
    </location>
</feature>
<evidence type="ECO:0000256" key="5">
    <source>
        <dbReference type="ARBA" id="ARBA00023033"/>
    </source>
</evidence>
<dbReference type="Gene3D" id="1.10.630.10">
    <property type="entry name" value="Cytochrome P450"/>
    <property type="match status" value="1"/>
</dbReference>
<dbReference type="InterPro" id="IPR050196">
    <property type="entry name" value="Cytochrome_P450_Monoox"/>
</dbReference>
<dbReference type="SUPFAM" id="SSF48264">
    <property type="entry name" value="Cytochrome P450"/>
    <property type="match status" value="1"/>
</dbReference>
<proteinExistence type="inferred from homology"/>
<dbReference type="PANTHER" id="PTHR24291">
    <property type="entry name" value="CYTOCHROME P450 FAMILY 4"/>
    <property type="match status" value="1"/>
</dbReference>
<organism evidence="8 9">
    <name type="scientific">Pristionchus entomophagus</name>
    <dbReference type="NCBI Taxonomy" id="358040"/>
    <lineage>
        <taxon>Eukaryota</taxon>
        <taxon>Metazoa</taxon>
        <taxon>Ecdysozoa</taxon>
        <taxon>Nematoda</taxon>
        <taxon>Chromadorea</taxon>
        <taxon>Rhabditida</taxon>
        <taxon>Rhabditina</taxon>
        <taxon>Diplogasteromorpha</taxon>
        <taxon>Diplogasteroidea</taxon>
        <taxon>Neodiplogasteridae</taxon>
        <taxon>Pristionchus</taxon>
    </lineage>
</organism>
<comment type="caution">
    <text evidence="8">The sequence shown here is derived from an EMBL/GenBank/DDBJ whole genome shotgun (WGS) entry which is preliminary data.</text>
</comment>
<protein>
    <recommendedName>
        <fullName evidence="10">Cytochrome P450</fullName>
    </recommendedName>
</protein>
<feature type="non-terminal residue" evidence="8">
    <location>
        <position position="192"/>
    </location>
</feature>
<keyword evidence="7" id="KW-0560">Oxidoreductase</keyword>
<evidence type="ECO:0000256" key="1">
    <source>
        <dbReference type="ARBA" id="ARBA00001971"/>
    </source>
</evidence>
<dbReference type="PROSITE" id="PS00086">
    <property type="entry name" value="CYTOCHROME_P450"/>
    <property type="match status" value="1"/>
</dbReference>
<keyword evidence="9" id="KW-1185">Reference proteome</keyword>
<keyword evidence="5 7" id="KW-0503">Monooxygenase</keyword>
<evidence type="ECO:0000256" key="3">
    <source>
        <dbReference type="ARBA" id="ARBA00022617"/>
    </source>
</evidence>
<comment type="similarity">
    <text evidence="2 7">Belongs to the cytochrome P450 family.</text>
</comment>
<name>A0AAV5TDY7_9BILA</name>
<dbReference type="PANTHER" id="PTHR24291:SF146">
    <property type="entry name" value="CYTOCHROME P450"/>
    <property type="match status" value="1"/>
</dbReference>
<dbReference type="Proteomes" id="UP001432027">
    <property type="component" value="Unassembled WGS sequence"/>
</dbReference>
<evidence type="ECO:0000256" key="4">
    <source>
        <dbReference type="ARBA" id="ARBA00023004"/>
    </source>
</evidence>
<feature type="binding site" description="axial binding residue" evidence="6">
    <location>
        <position position="139"/>
    </location>
    <ligand>
        <name>heme</name>
        <dbReference type="ChEBI" id="CHEBI:30413"/>
    </ligand>
    <ligandPart>
        <name>Fe</name>
        <dbReference type="ChEBI" id="CHEBI:18248"/>
    </ligandPart>
</feature>
<dbReference type="PRINTS" id="PR00385">
    <property type="entry name" value="P450"/>
</dbReference>
<accession>A0AAV5TDY7</accession>
<comment type="cofactor">
    <cofactor evidence="1 6">
        <name>heme</name>
        <dbReference type="ChEBI" id="CHEBI:30413"/>
    </cofactor>
</comment>
<evidence type="ECO:0000256" key="7">
    <source>
        <dbReference type="RuleBase" id="RU000461"/>
    </source>
</evidence>
<evidence type="ECO:0000256" key="6">
    <source>
        <dbReference type="PIRSR" id="PIRSR602401-1"/>
    </source>
</evidence>